<dbReference type="InterPro" id="IPR029058">
    <property type="entry name" value="AB_hydrolase_fold"/>
</dbReference>
<proteinExistence type="inferred from homology"/>
<organism evidence="4 5">
    <name type="scientific">Aspergillus ellipticus CBS 707.79</name>
    <dbReference type="NCBI Taxonomy" id="1448320"/>
    <lineage>
        <taxon>Eukaryota</taxon>
        <taxon>Fungi</taxon>
        <taxon>Dikarya</taxon>
        <taxon>Ascomycota</taxon>
        <taxon>Pezizomycotina</taxon>
        <taxon>Eurotiomycetes</taxon>
        <taxon>Eurotiomycetidae</taxon>
        <taxon>Eurotiales</taxon>
        <taxon>Aspergillaceae</taxon>
        <taxon>Aspergillus</taxon>
        <taxon>Aspergillus subgen. Circumdati</taxon>
    </lineage>
</organism>
<dbReference type="AlphaFoldDB" id="A0A319DDR4"/>
<dbReference type="Pfam" id="PF06441">
    <property type="entry name" value="EHN"/>
    <property type="match status" value="1"/>
</dbReference>
<keyword evidence="5" id="KW-1185">Reference proteome</keyword>
<dbReference type="VEuPathDB" id="FungiDB:BO71DRAFT_337236"/>
<dbReference type="GO" id="GO:0097176">
    <property type="term" value="P:epoxide metabolic process"/>
    <property type="evidence" value="ECO:0007669"/>
    <property type="project" value="TreeGrafter"/>
</dbReference>
<dbReference type="Gene3D" id="3.40.50.1820">
    <property type="entry name" value="alpha/beta hydrolase"/>
    <property type="match status" value="2"/>
</dbReference>
<evidence type="ECO:0000256" key="1">
    <source>
        <dbReference type="ARBA" id="ARBA00010088"/>
    </source>
</evidence>
<gene>
    <name evidence="4" type="ORF">BO71DRAFT_337236</name>
</gene>
<dbReference type="Proteomes" id="UP000247810">
    <property type="component" value="Unassembled WGS sequence"/>
</dbReference>
<feature type="domain" description="Epoxide hydrolase N-terminal" evidence="3">
    <location>
        <begin position="17"/>
        <end position="112"/>
    </location>
</feature>
<evidence type="ECO:0000313" key="5">
    <source>
        <dbReference type="Proteomes" id="UP000247810"/>
    </source>
</evidence>
<keyword evidence="2 4" id="KW-0378">Hydrolase</keyword>
<dbReference type="PANTHER" id="PTHR21661">
    <property type="entry name" value="EPOXIDE HYDROLASE 1-RELATED"/>
    <property type="match status" value="1"/>
</dbReference>
<protein>
    <submittedName>
        <fullName evidence="4">Alpha/beta-hydrolase</fullName>
    </submittedName>
</protein>
<dbReference type="SUPFAM" id="SSF53474">
    <property type="entry name" value="alpha/beta-Hydrolases"/>
    <property type="match status" value="2"/>
</dbReference>
<sequence length="299" mass="33965">MSAPFSQLPSTAKISPSPFNISIAADQQADLKTLIQLSRLAPPTYENSQADRRFGITSDWLKSIREKWINNFDWQAFETRANSFPQFTTQIEGLTVHFVALLSQKPDAIPILTHPVNMCAMVSPPGNISPDTFSATEKQAATRMKQFMDRGRAYAEEHGSRLSTIGHVLASSPLALLAWVGEKYLDWVDKPLPDETVLEMVSLYWFTESFPRAIYPYREFTPFQEKRPLSLEKELYIHKPLGFSFFPEEIIPVPPSWVATTGNLVFSREHVEGGHFAALELPREMKDDLSAFVERVWVK</sequence>
<dbReference type="EMBL" id="KZ826044">
    <property type="protein sequence ID" value="PYH89173.1"/>
    <property type="molecule type" value="Genomic_DNA"/>
</dbReference>
<name>A0A319DDR4_9EURO</name>
<dbReference type="InterPro" id="IPR010497">
    <property type="entry name" value="Epoxide_hydro_N"/>
</dbReference>
<dbReference type="InterPro" id="IPR016292">
    <property type="entry name" value="Epoxide_hydrolase"/>
</dbReference>
<dbReference type="PANTHER" id="PTHR21661:SF39">
    <property type="entry name" value="HYDROLASE, PUTATIVE (AFU_ORTHOLOGUE AFUA_3G08960)-RELATED"/>
    <property type="match status" value="1"/>
</dbReference>
<dbReference type="PIRSF" id="PIRSF001112">
    <property type="entry name" value="Epoxide_hydrolase"/>
    <property type="match status" value="1"/>
</dbReference>
<comment type="similarity">
    <text evidence="1">Belongs to the peptidase S33 family.</text>
</comment>
<dbReference type="GO" id="GO:0004301">
    <property type="term" value="F:epoxide hydrolase activity"/>
    <property type="evidence" value="ECO:0007669"/>
    <property type="project" value="TreeGrafter"/>
</dbReference>
<evidence type="ECO:0000313" key="4">
    <source>
        <dbReference type="EMBL" id="PYH89173.1"/>
    </source>
</evidence>
<evidence type="ECO:0000259" key="3">
    <source>
        <dbReference type="Pfam" id="PF06441"/>
    </source>
</evidence>
<evidence type="ECO:0000256" key="2">
    <source>
        <dbReference type="ARBA" id="ARBA00022801"/>
    </source>
</evidence>
<dbReference type="OrthoDB" id="7130006at2759"/>
<reference evidence="4 5" key="1">
    <citation type="submission" date="2018-02" db="EMBL/GenBank/DDBJ databases">
        <title>The genomes of Aspergillus section Nigri reveals drivers in fungal speciation.</title>
        <authorList>
            <consortium name="DOE Joint Genome Institute"/>
            <person name="Vesth T.C."/>
            <person name="Nybo J."/>
            <person name="Theobald S."/>
            <person name="Brandl J."/>
            <person name="Frisvad J.C."/>
            <person name="Nielsen K.F."/>
            <person name="Lyhne E.K."/>
            <person name="Kogle M.E."/>
            <person name="Kuo A."/>
            <person name="Riley R."/>
            <person name="Clum A."/>
            <person name="Nolan M."/>
            <person name="Lipzen A."/>
            <person name="Salamov A."/>
            <person name="Henrissat B."/>
            <person name="Wiebenga A."/>
            <person name="De vries R.P."/>
            <person name="Grigoriev I.V."/>
            <person name="Mortensen U.H."/>
            <person name="Andersen M.R."/>
            <person name="Baker S.E."/>
        </authorList>
    </citation>
    <scope>NUCLEOTIDE SEQUENCE [LARGE SCALE GENOMIC DNA]</scope>
    <source>
        <strain evidence="4 5">CBS 707.79</strain>
    </source>
</reference>
<accession>A0A319DDR4</accession>
<dbReference type="STRING" id="1448320.A0A319DDR4"/>